<protein>
    <recommendedName>
        <fullName evidence="10">Cleft lip and palate transmembrane protein 1</fullName>
    </recommendedName>
</protein>
<dbReference type="GO" id="GO:0012505">
    <property type="term" value="C:endomembrane system"/>
    <property type="evidence" value="ECO:0007669"/>
    <property type="project" value="TreeGrafter"/>
</dbReference>
<evidence type="ECO:0000256" key="3">
    <source>
        <dbReference type="ARBA" id="ARBA00022692"/>
    </source>
</evidence>
<evidence type="ECO:0000256" key="1">
    <source>
        <dbReference type="ARBA" id="ARBA00004141"/>
    </source>
</evidence>
<feature type="region of interest" description="Disordered" evidence="6">
    <location>
        <begin position="571"/>
        <end position="600"/>
    </location>
</feature>
<dbReference type="Proteomes" id="UP000095023">
    <property type="component" value="Unassembled WGS sequence"/>
</dbReference>
<dbReference type="PANTHER" id="PTHR21347">
    <property type="entry name" value="CLEFT LIP AND PALATE ASSOCIATED TRANSMEMBRANE PROTEIN-RELATED"/>
    <property type="match status" value="1"/>
</dbReference>
<feature type="transmembrane region" description="Helical" evidence="7">
    <location>
        <begin position="20"/>
        <end position="41"/>
    </location>
</feature>
<sequence>MPESDVAPQNGQQENRPSPMWTMIRSILIVIVIQTVISNVLPLLKAKTKTGQAADTDFKTKDSTASTVPGLVAPVWPVGSLLHAAIYINDRPLLYKEEEPIYVTQVVYGDKFSDTIDTELTLTSAMSNNGSIFAHILLSREGAELDPQGAGFDPLAATRYTFQLNHFFPKRKQVKEKYLLGSTHDEEEFEEEQDDDSMYEKEIVSYWHPNITVQMVRNSGEFDLSKSPPVLREHLKVAAYEGQRVKTYFPIIFYNDFWHLKSQMIELNNSVTSVPLHFQFSDIVQWKYFLTSTASTGFKQQASTSGGTGSELEEFKRVLLETNIWLLGITACVSMLHTLFEFLAFKNDISHFRNKKDNVGISVRSIIANVVMQSIIFLYLLDNNEDTSWMILFGQGSSILVEAWKITKVADVKIEAGSGLLPFKIRLQDKHELSETEKRTQEYDRIAFKYLYMVGIPLIMAYAGYSLMYDTHKSWYSFIIATLVGSVYAYGFLTLVPSIYINYRLKSVAHMPRRAMIYKFLNTFIDDLFAFVIKMPLLHRLATLRDDVIFIIYIIQTFLYRVDYTRVNEFGQGGDEDNDSEDKNEQGVAEPESIENKKSK</sequence>
<evidence type="ECO:0000256" key="6">
    <source>
        <dbReference type="SAM" id="MobiDB-lite"/>
    </source>
</evidence>
<evidence type="ECO:0000256" key="7">
    <source>
        <dbReference type="SAM" id="Phobius"/>
    </source>
</evidence>
<dbReference type="PANTHER" id="PTHR21347:SF0">
    <property type="entry name" value="LIPID SCRAMBLASE CLPTM1L"/>
    <property type="match status" value="1"/>
</dbReference>
<accession>A0A1E4TE66</accession>
<dbReference type="EMBL" id="KV453842">
    <property type="protein sequence ID" value="ODV89997.1"/>
    <property type="molecule type" value="Genomic_DNA"/>
</dbReference>
<evidence type="ECO:0008006" key="10">
    <source>
        <dbReference type="Google" id="ProtNLM"/>
    </source>
</evidence>
<name>A0A1E4TE66_9ASCO</name>
<evidence type="ECO:0000313" key="8">
    <source>
        <dbReference type="EMBL" id="ODV89997.1"/>
    </source>
</evidence>
<feature type="transmembrane region" description="Helical" evidence="7">
    <location>
        <begin position="324"/>
        <end position="345"/>
    </location>
</feature>
<proteinExistence type="inferred from homology"/>
<dbReference type="OrthoDB" id="378564at2759"/>
<evidence type="ECO:0000256" key="4">
    <source>
        <dbReference type="ARBA" id="ARBA00022989"/>
    </source>
</evidence>
<dbReference type="AlphaFoldDB" id="A0A1E4TE66"/>
<reference evidence="9" key="1">
    <citation type="submission" date="2016-02" db="EMBL/GenBank/DDBJ databases">
        <title>Comparative genomics of biotechnologically important yeasts.</title>
        <authorList>
            <consortium name="DOE Joint Genome Institute"/>
            <person name="Riley R."/>
            <person name="Haridas S."/>
            <person name="Wolfe K.H."/>
            <person name="Lopes M.R."/>
            <person name="Hittinger C.T."/>
            <person name="Goker M."/>
            <person name="Salamov A."/>
            <person name="Wisecaver J."/>
            <person name="Long T.M."/>
            <person name="Aerts A.L."/>
            <person name="Barry K."/>
            <person name="Choi C."/>
            <person name="Clum A."/>
            <person name="Coughlan A.Y."/>
            <person name="Deshpande S."/>
            <person name="Douglass A.P."/>
            <person name="Hanson S.J."/>
            <person name="Klenk H.-P."/>
            <person name="Labutti K."/>
            <person name="Lapidus A."/>
            <person name="Lindquist E."/>
            <person name="Lipzen A."/>
            <person name="Meier-Kolthoff J.P."/>
            <person name="Ohm R.A."/>
            <person name="Otillar R.P."/>
            <person name="Pangilinan J."/>
            <person name="Peng Y."/>
            <person name="Rokas A."/>
            <person name="Rosa C.A."/>
            <person name="Scheuner C."/>
            <person name="Sibirny A.A."/>
            <person name="Slot J.C."/>
            <person name="Stielow J.B."/>
            <person name="Sun H."/>
            <person name="Kurtzman C.P."/>
            <person name="Blackwell M."/>
            <person name="Jeffries T.W."/>
            <person name="Grigoriev I.V."/>
        </authorList>
    </citation>
    <scope>NUCLEOTIDE SEQUENCE [LARGE SCALE GENOMIC DNA]</scope>
    <source>
        <strain evidence="9">NRRL Y-17796</strain>
    </source>
</reference>
<feature type="transmembrane region" description="Helical" evidence="7">
    <location>
        <begin position="361"/>
        <end position="381"/>
    </location>
</feature>
<gene>
    <name evidence="8" type="ORF">CANCADRAFT_56614</name>
</gene>
<dbReference type="GO" id="GO:0016020">
    <property type="term" value="C:membrane"/>
    <property type="evidence" value="ECO:0007669"/>
    <property type="project" value="UniProtKB-SubCell"/>
</dbReference>
<evidence type="ECO:0000256" key="2">
    <source>
        <dbReference type="ARBA" id="ARBA00009310"/>
    </source>
</evidence>
<organism evidence="8 9">
    <name type="scientific">Tortispora caseinolytica NRRL Y-17796</name>
    <dbReference type="NCBI Taxonomy" id="767744"/>
    <lineage>
        <taxon>Eukaryota</taxon>
        <taxon>Fungi</taxon>
        <taxon>Dikarya</taxon>
        <taxon>Ascomycota</taxon>
        <taxon>Saccharomycotina</taxon>
        <taxon>Trigonopsidomycetes</taxon>
        <taxon>Trigonopsidales</taxon>
        <taxon>Trigonopsidaceae</taxon>
        <taxon>Tortispora</taxon>
    </lineage>
</organism>
<comment type="subcellular location">
    <subcellularLocation>
        <location evidence="1">Membrane</location>
        <topology evidence="1">Multi-pass membrane protein</topology>
    </subcellularLocation>
</comment>
<dbReference type="InterPro" id="IPR008429">
    <property type="entry name" value="CLPTM1"/>
</dbReference>
<evidence type="ECO:0000256" key="5">
    <source>
        <dbReference type="ARBA" id="ARBA00023136"/>
    </source>
</evidence>
<evidence type="ECO:0000313" key="9">
    <source>
        <dbReference type="Proteomes" id="UP000095023"/>
    </source>
</evidence>
<keyword evidence="5 7" id="KW-0472">Membrane</keyword>
<feature type="transmembrane region" description="Helical" evidence="7">
    <location>
        <begin position="450"/>
        <end position="469"/>
    </location>
</feature>
<comment type="similarity">
    <text evidence="2">Belongs to the CLPTM1 family.</text>
</comment>
<feature type="transmembrane region" description="Helical" evidence="7">
    <location>
        <begin position="475"/>
        <end position="496"/>
    </location>
</feature>
<keyword evidence="9" id="KW-1185">Reference proteome</keyword>
<dbReference type="Pfam" id="PF05602">
    <property type="entry name" value="CLPTM1"/>
    <property type="match status" value="1"/>
</dbReference>
<keyword evidence="3 7" id="KW-0812">Transmembrane</keyword>
<keyword evidence="4 7" id="KW-1133">Transmembrane helix</keyword>